<sequence>MDSEDEAFLDKFDQHVKNKRCHLARVMDGPELLERFHRDWRPHAPSLPLIFSIMKKLLKYLSEHPIPIFQTLRLQDLPPQLIHHIIEVADMDVRRLLGSTSKYCREVASSYIYTFRQLDIPFRPNEVDFAAAEEERLYLPSQAQRARDVLVDELDFLISHPEICDRILHIRMFGRRYGDAKGRLGIESGTPEYMAPFQPIESRLTRVLKQTHISGLFS</sequence>
<keyword evidence="2" id="KW-1185">Reference proteome</keyword>
<gene>
    <name evidence="1" type="ORF">NLI96_g8463</name>
</gene>
<evidence type="ECO:0008006" key="3">
    <source>
        <dbReference type="Google" id="ProtNLM"/>
    </source>
</evidence>
<protein>
    <recommendedName>
        <fullName evidence="3">F-box domain-containing protein</fullName>
    </recommendedName>
</protein>
<proteinExistence type="predicted"/>
<comment type="caution">
    <text evidence="1">The sequence shown here is derived from an EMBL/GenBank/DDBJ whole genome shotgun (WGS) entry which is preliminary data.</text>
</comment>
<evidence type="ECO:0000313" key="1">
    <source>
        <dbReference type="EMBL" id="KAJ3480282.1"/>
    </source>
</evidence>
<organism evidence="1 2">
    <name type="scientific">Meripilus lineatus</name>
    <dbReference type="NCBI Taxonomy" id="2056292"/>
    <lineage>
        <taxon>Eukaryota</taxon>
        <taxon>Fungi</taxon>
        <taxon>Dikarya</taxon>
        <taxon>Basidiomycota</taxon>
        <taxon>Agaricomycotina</taxon>
        <taxon>Agaricomycetes</taxon>
        <taxon>Polyporales</taxon>
        <taxon>Meripilaceae</taxon>
        <taxon>Meripilus</taxon>
    </lineage>
</organism>
<evidence type="ECO:0000313" key="2">
    <source>
        <dbReference type="Proteomes" id="UP001212997"/>
    </source>
</evidence>
<dbReference type="Proteomes" id="UP001212997">
    <property type="component" value="Unassembled WGS sequence"/>
</dbReference>
<accession>A0AAD5YG92</accession>
<name>A0AAD5YG92_9APHY</name>
<dbReference type="EMBL" id="JANAWD010000384">
    <property type="protein sequence ID" value="KAJ3480282.1"/>
    <property type="molecule type" value="Genomic_DNA"/>
</dbReference>
<dbReference type="AlphaFoldDB" id="A0AAD5YG92"/>
<reference evidence="1" key="1">
    <citation type="submission" date="2022-07" db="EMBL/GenBank/DDBJ databases">
        <title>Genome Sequence of Physisporinus lineatus.</title>
        <authorList>
            <person name="Buettner E."/>
        </authorList>
    </citation>
    <scope>NUCLEOTIDE SEQUENCE</scope>
    <source>
        <strain evidence="1">VT162</strain>
    </source>
</reference>